<dbReference type="GO" id="GO:0042626">
    <property type="term" value="F:ATPase-coupled transmembrane transporter activity"/>
    <property type="evidence" value="ECO:0007669"/>
    <property type="project" value="TreeGrafter"/>
</dbReference>
<feature type="non-terminal residue" evidence="4">
    <location>
        <position position="111"/>
    </location>
</feature>
<reference evidence="4 5" key="1">
    <citation type="submission" date="2012-04" db="EMBL/GenBank/DDBJ databases">
        <title>The Genome Sequence of Saprolegnia declina VS20.</title>
        <authorList>
            <consortium name="The Broad Institute Genome Sequencing Platform"/>
            <person name="Russ C."/>
            <person name="Nusbaum C."/>
            <person name="Tyler B."/>
            <person name="van West P."/>
            <person name="Dieguez-Uribeondo J."/>
            <person name="de Bruijn I."/>
            <person name="Tripathy S."/>
            <person name="Jiang R."/>
            <person name="Young S.K."/>
            <person name="Zeng Q."/>
            <person name="Gargeya S."/>
            <person name="Fitzgerald M."/>
            <person name="Haas B."/>
            <person name="Abouelleil A."/>
            <person name="Alvarado L."/>
            <person name="Arachchi H.M."/>
            <person name="Berlin A."/>
            <person name="Chapman S.B."/>
            <person name="Goldberg J."/>
            <person name="Griggs A."/>
            <person name="Gujja S."/>
            <person name="Hansen M."/>
            <person name="Howarth C."/>
            <person name="Imamovic A."/>
            <person name="Larimer J."/>
            <person name="McCowen C."/>
            <person name="Montmayeur A."/>
            <person name="Murphy C."/>
            <person name="Neiman D."/>
            <person name="Pearson M."/>
            <person name="Priest M."/>
            <person name="Roberts A."/>
            <person name="Saif S."/>
            <person name="Shea T."/>
            <person name="Sisk P."/>
            <person name="Sykes S."/>
            <person name="Wortman J."/>
            <person name="Nusbaum C."/>
            <person name="Birren B."/>
        </authorList>
    </citation>
    <scope>NUCLEOTIDE SEQUENCE [LARGE SCALE GENOMIC DNA]</scope>
    <source>
        <strain evidence="4 5">VS20</strain>
    </source>
</reference>
<dbReference type="EMBL" id="JH767211">
    <property type="protein sequence ID" value="EQC27308.1"/>
    <property type="molecule type" value="Genomic_DNA"/>
</dbReference>
<evidence type="ECO:0000256" key="3">
    <source>
        <dbReference type="SAM" id="MobiDB-lite"/>
    </source>
</evidence>
<gene>
    <name evidence="4" type="ORF">SDRG_14929</name>
</gene>
<name>T0R5G8_SAPDV</name>
<dbReference type="AlphaFoldDB" id="T0R5G8"/>
<dbReference type="PANTHER" id="PTHR24223">
    <property type="entry name" value="ATP-BINDING CASSETTE SUB-FAMILY C"/>
    <property type="match status" value="1"/>
</dbReference>
<sequence>TDGMTEDADDTAPTTSYVRTSDDHVHPLEHANVFSTATLSWIDPLIRKGAAQPLQEDDVWPLPATDTAAVVSDRFLRQWSIEIAKATPRLSHAIWRTFRREILFTLGLNVV</sequence>
<dbReference type="GeneID" id="19955656"/>
<organism evidence="4 5">
    <name type="scientific">Saprolegnia diclina (strain VS20)</name>
    <dbReference type="NCBI Taxonomy" id="1156394"/>
    <lineage>
        <taxon>Eukaryota</taxon>
        <taxon>Sar</taxon>
        <taxon>Stramenopiles</taxon>
        <taxon>Oomycota</taxon>
        <taxon>Saprolegniomycetes</taxon>
        <taxon>Saprolegniales</taxon>
        <taxon>Saprolegniaceae</taxon>
        <taxon>Saprolegnia</taxon>
    </lineage>
</organism>
<evidence type="ECO:0000256" key="1">
    <source>
        <dbReference type="ARBA" id="ARBA00022741"/>
    </source>
</evidence>
<dbReference type="InParanoid" id="T0R5G8"/>
<dbReference type="GO" id="GO:0005524">
    <property type="term" value="F:ATP binding"/>
    <property type="evidence" value="ECO:0007669"/>
    <property type="project" value="UniProtKB-KW"/>
</dbReference>
<evidence type="ECO:0000313" key="5">
    <source>
        <dbReference type="Proteomes" id="UP000030762"/>
    </source>
</evidence>
<keyword evidence="1" id="KW-0547">Nucleotide-binding</keyword>
<dbReference type="Proteomes" id="UP000030762">
    <property type="component" value="Unassembled WGS sequence"/>
</dbReference>
<proteinExistence type="predicted"/>
<feature type="non-terminal residue" evidence="4">
    <location>
        <position position="1"/>
    </location>
</feature>
<dbReference type="VEuPathDB" id="FungiDB:SDRG_14929"/>
<dbReference type="RefSeq" id="XP_008619311.1">
    <property type="nucleotide sequence ID" value="XM_008621089.1"/>
</dbReference>
<dbReference type="eggNOG" id="KOG0054">
    <property type="taxonomic scope" value="Eukaryota"/>
</dbReference>
<feature type="compositionally biased region" description="Acidic residues" evidence="3">
    <location>
        <begin position="1"/>
        <end position="10"/>
    </location>
</feature>
<feature type="region of interest" description="Disordered" evidence="3">
    <location>
        <begin position="1"/>
        <end position="21"/>
    </location>
</feature>
<keyword evidence="2" id="KW-0067">ATP-binding</keyword>
<evidence type="ECO:0000313" key="4">
    <source>
        <dbReference type="EMBL" id="EQC27308.1"/>
    </source>
</evidence>
<dbReference type="STRING" id="1156394.T0R5G8"/>
<protein>
    <submittedName>
        <fullName evidence="4">Uncharacterized protein</fullName>
    </submittedName>
</protein>
<keyword evidence="5" id="KW-1185">Reference proteome</keyword>
<evidence type="ECO:0000256" key="2">
    <source>
        <dbReference type="ARBA" id="ARBA00022840"/>
    </source>
</evidence>
<dbReference type="InterPro" id="IPR050173">
    <property type="entry name" value="ABC_transporter_C-like"/>
</dbReference>
<dbReference type="OrthoDB" id="77998at2759"/>
<dbReference type="GO" id="GO:0016020">
    <property type="term" value="C:membrane"/>
    <property type="evidence" value="ECO:0007669"/>
    <property type="project" value="TreeGrafter"/>
</dbReference>
<accession>T0R5G8</accession>